<accession>A0A4P9VRA0</accession>
<evidence type="ECO:0000313" key="1">
    <source>
        <dbReference type="EMBL" id="RDH45556.1"/>
    </source>
</evidence>
<dbReference type="EMBL" id="NDXW01000001">
    <property type="protein sequence ID" value="RDH45556.1"/>
    <property type="molecule type" value="Genomic_DNA"/>
</dbReference>
<evidence type="ECO:0000313" key="2">
    <source>
        <dbReference type="Proteomes" id="UP000257039"/>
    </source>
</evidence>
<organism evidence="1 2">
    <name type="scientific">Zooshikella ganghwensis</name>
    <dbReference type="NCBI Taxonomy" id="202772"/>
    <lineage>
        <taxon>Bacteria</taxon>
        <taxon>Pseudomonadati</taxon>
        <taxon>Pseudomonadota</taxon>
        <taxon>Gammaproteobacteria</taxon>
        <taxon>Oceanospirillales</taxon>
        <taxon>Zooshikellaceae</taxon>
        <taxon>Zooshikella</taxon>
    </lineage>
</organism>
<proteinExistence type="predicted"/>
<gene>
    <name evidence="1" type="ORF">B9G39_20040</name>
</gene>
<comment type="caution">
    <text evidence="1">The sequence shown here is derived from an EMBL/GenBank/DDBJ whole genome shotgun (WGS) entry which is preliminary data.</text>
</comment>
<dbReference type="Proteomes" id="UP000257039">
    <property type="component" value="Unassembled WGS sequence"/>
</dbReference>
<reference evidence="1 2" key="1">
    <citation type="submission" date="2017-04" db="EMBL/GenBank/DDBJ databases">
        <title>Draft genome sequence of Zooshikella ganghwensis VG4 isolated from Red Sea sediments.</title>
        <authorList>
            <person name="Rehman Z."/>
            <person name="Alam I."/>
            <person name="Kamau A."/>
            <person name="Bajic V."/>
            <person name="Leiknes T."/>
        </authorList>
    </citation>
    <scope>NUCLEOTIDE SEQUENCE [LARGE SCALE GENOMIC DNA]</scope>
    <source>
        <strain evidence="1 2">VG4</strain>
    </source>
</reference>
<keyword evidence="2" id="KW-1185">Reference proteome</keyword>
<dbReference type="AlphaFoldDB" id="A0A4P9VRA0"/>
<name>A0A4P9VRA0_9GAMM</name>
<protein>
    <submittedName>
        <fullName evidence="1">Uncharacterized protein</fullName>
    </submittedName>
</protein>
<dbReference type="RefSeq" id="WP_094788497.1">
    <property type="nucleotide sequence ID" value="NZ_JAEVHG010000010.1"/>
</dbReference>
<sequence>MSINWNEGQLITLGQGETATCNGNLNNGQLYCLFFYNAAGNDADTNVSVVWSNSQPPVQVPVPGTTGNKGKAALCFLDGSETNTVSANVLQGSPGAKIQAFIGSVKMPINTHGIENRQLPLDGDRHSFNKFTRYYAVPETHWYAAQIQSNINQFISVQFAEHQAEVKVVNSVVDPNLVIKYAGSSQNLVKVEKSDSQSIAWNLQGNGQQLVWINADSVQDSQGASITVQSLSNVYAEQR</sequence>